<reference evidence="1 2" key="1">
    <citation type="journal article" date="2014" name="Genome Biol. Evol.">
        <title>The secreted proteins of Achlya hypogyna and Thraustotheca clavata identify the ancestral oomycete secretome and reveal gene acquisitions by horizontal gene transfer.</title>
        <authorList>
            <person name="Misner I."/>
            <person name="Blouin N."/>
            <person name="Leonard G."/>
            <person name="Richards T.A."/>
            <person name="Lane C.E."/>
        </authorList>
    </citation>
    <scope>NUCLEOTIDE SEQUENCE [LARGE SCALE GENOMIC DNA]</scope>
    <source>
        <strain evidence="1 2">ATCC 34112</strain>
    </source>
</reference>
<gene>
    <name evidence="1" type="ORF">THRCLA_05863</name>
</gene>
<name>A0A1V9ZS47_9STRA</name>
<accession>A0A1V9ZS47</accession>
<dbReference type="OrthoDB" id="124272at2759"/>
<evidence type="ECO:0000313" key="2">
    <source>
        <dbReference type="Proteomes" id="UP000243217"/>
    </source>
</evidence>
<dbReference type="Proteomes" id="UP000243217">
    <property type="component" value="Unassembled WGS sequence"/>
</dbReference>
<organism evidence="1 2">
    <name type="scientific">Thraustotheca clavata</name>
    <dbReference type="NCBI Taxonomy" id="74557"/>
    <lineage>
        <taxon>Eukaryota</taxon>
        <taxon>Sar</taxon>
        <taxon>Stramenopiles</taxon>
        <taxon>Oomycota</taxon>
        <taxon>Saprolegniomycetes</taxon>
        <taxon>Saprolegniales</taxon>
        <taxon>Achlyaceae</taxon>
        <taxon>Thraustotheca</taxon>
    </lineage>
</organism>
<protein>
    <submittedName>
        <fullName evidence="1">Uncharacterized protein</fullName>
    </submittedName>
</protein>
<dbReference type="AlphaFoldDB" id="A0A1V9ZS47"/>
<keyword evidence="2" id="KW-1185">Reference proteome</keyword>
<dbReference type="EMBL" id="JNBS01001687">
    <property type="protein sequence ID" value="OQS00799.1"/>
    <property type="molecule type" value="Genomic_DNA"/>
</dbReference>
<proteinExistence type="predicted"/>
<sequence length="770" mass="85118">MNIVRNARLARVRDRDSVRLSCGLNEGKTALVVCASAFLAHVVVSGQVHMIVKAPAKIVDVGIYKDRAYIVSVTGHIWVIIVPKSTINGAPHIITLQRDNSTAVDPSKDQLVHNKKHQRSGDAKLIPLVCVPGAQTIFIYNEEVFVVTSKLYPTTLFIGNKYPTAIELPELEGEQSTSVCVISTNTPFILKCLGGLANAKYVILQGDTDGSLRYCVISNDDALLQSGTLFEENNKSIQSLVCLGKDLSIHGLLIKYAAGEAAIISDISGPINISKLGHLDCFDYLDQLNCIVYTSNGHLFTSSMDNINTELPIELALPQGVLRVVASGVHLYSLHSSGQLFTLSFPTKSSDFHKSLENQRLEAGFGGVGTSRKAGTDSSIKTQLIEIRNATEKKSQLLTKSKLLDKSLQSLNAAQQLLHEVKTNRISSVLSCVVRGHRPMEMSRGLRTTSRITIQVELSPSVAFQSKIFSQWVLQVIVHGEKLRQFNAPCPESLGASWCRTFEIEESVITPMLVECYLVYHHLHHPPIVVNLHSTTIPIFELGAPLLPPELPRSTISATLMKSLHVPRLKDSRNLSVWAPMQDIASRFETSLESLQFPQQPLVWVLHLPLSMYSIFQESNSPARRCLEYIVDGSNIVESNGVALSGVRLSSDNVLFLRAEQNKEFLQLTIAASDSTDLGFVRAQVLSKLPSSNGNDGKLEKLFVGQGCYEALIAVQAKWKSCKHKFETLYLEKTITSAEIVHLVQEVMRLELDMVQLYYKMRKLTNARVL</sequence>
<comment type="caution">
    <text evidence="1">The sequence shown here is derived from an EMBL/GenBank/DDBJ whole genome shotgun (WGS) entry which is preliminary data.</text>
</comment>
<evidence type="ECO:0000313" key="1">
    <source>
        <dbReference type="EMBL" id="OQS00799.1"/>
    </source>
</evidence>